<evidence type="ECO:0000256" key="5">
    <source>
        <dbReference type="ARBA" id="ARBA00022519"/>
    </source>
</evidence>
<feature type="transmembrane region" description="Helical" evidence="11">
    <location>
        <begin position="12"/>
        <end position="34"/>
    </location>
</feature>
<dbReference type="Proteomes" id="UP000806285">
    <property type="component" value="Unassembled WGS sequence"/>
</dbReference>
<dbReference type="NCBIfam" id="TIGR02532">
    <property type="entry name" value="IV_pilin_GFxxxE"/>
    <property type="match status" value="1"/>
</dbReference>
<protein>
    <recommendedName>
        <fullName evidence="2">Type II secretion system protein H</fullName>
    </recommendedName>
    <alternativeName>
        <fullName evidence="10">General secretion pathway protein H</fullName>
    </alternativeName>
</protein>
<evidence type="ECO:0000313" key="14">
    <source>
        <dbReference type="Proteomes" id="UP000806285"/>
    </source>
</evidence>
<dbReference type="Pfam" id="PF07963">
    <property type="entry name" value="N_methyl"/>
    <property type="match status" value="1"/>
</dbReference>
<evidence type="ECO:0000256" key="6">
    <source>
        <dbReference type="ARBA" id="ARBA00022692"/>
    </source>
</evidence>
<evidence type="ECO:0000256" key="8">
    <source>
        <dbReference type="ARBA" id="ARBA00023136"/>
    </source>
</evidence>
<comment type="subcellular location">
    <subcellularLocation>
        <location evidence="1">Cell inner membrane</location>
        <topology evidence="1">Single-pass membrane protein</topology>
    </subcellularLocation>
</comment>
<dbReference type="EMBL" id="JADDIV010000006">
    <property type="protein sequence ID" value="MBE7369795.1"/>
    <property type="molecule type" value="Genomic_DNA"/>
</dbReference>
<name>A0ABR9S8D8_9BURK</name>
<evidence type="ECO:0000259" key="12">
    <source>
        <dbReference type="Pfam" id="PF12019"/>
    </source>
</evidence>
<sequence length="177" mass="18467">MRTRRRLAGFTLIEVLVTLAIIGVLGLVAVPSFVEFRRNAELSDSVSNLMLAASTAKTAALKSGRNAFVQTKAATGWGSGWFVYVDTNWDNDYDAGTDELVMEHAALSSDVTVGTSAGSLASNYLMFNGAGFPRLTGGGNGNGSLVLSTKGRSSMVIVDTSGRTRSCKVGTTGCSAL</sequence>
<evidence type="ECO:0000256" key="9">
    <source>
        <dbReference type="ARBA" id="ARBA00025772"/>
    </source>
</evidence>
<evidence type="ECO:0000256" key="3">
    <source>
        <dbReference type="ARBA" id="ARBA00022475"/>
    </source>
</evidence>
<keyword evidence="8 11" id="KW-0472">Membrane</keyword>
<gene>
    <name evidence="13" type="ORF">IM787_19685</name>
</gene>
<evidence type="ECO:0000256" key="7">
    <source>
        <dbReference type="ARBA" id="ARBA00022989"/>
    </source>
</evidence>
<dbReference type="RefSeq" id="WP_193678428.1">
    <property type="nucleotide sequence ID" value="NZ_JADDIV010000006.1"/>
</dbReference>
<reference evidence="13 14" key="1">
    <citation type="submission" date="2020-10" db="EMBL/GenBank/DDBJ databases">
        <title>Ramlibacter sp. HM2 16S ribosomal RNA gene Genome sequencing and assembly.</title>
        <authorList>
            <person name="Kang M."/>
        </authorList>
    </citation>
    <scope>NUCLEOTIDE SEQUENCE [LARGE SCALE GENOMIC DNA]</scope>
    <source>
        <strain evidence="13 14">HM2</strain>
    </source>
</reference>
<keyword evidence="5" id="KW-0997">Cell inner membrane</keyword>
<accession>A0ABR9S8D8</accession>
<dbReference type="InterPro" id="IPR022346">
    <property type="entry name" value="T2SS_GspH"/>
</dbReference>
<dbReference type="Gene3D" id="3.55.40.10">
    <property type="entry name" value="minor pseudopilin epsh domain"/>
    <property type="match status" value="1"/>
</dbReference>
<keyword evidence="3" id="KW-1003">Cell membrane</keyword>
<feature type="domain" description="General secretion pathway GspH" evidence="12">
    <location>
        <begin position="48"/>
        <end position="162"/>
    </location>
</feature>
<dbReference type="InterPro" id="IPR012902">
    <property type="entry name" value="N_methyl_site"/>
</dbReference>
<evidence type="ECO:0000256" key="1">
    <source>
        <dbReference type="ARBA" id="ARBA00004377"/>
    </source>
</evidence>
<proteinExistence type="inferred from homology"/>
<evidence type="ECO:0000256" key="2">
    <source>
        <dbReference type="ARBA" id="ARBA00021549"/>
    </source>
</evidence>
<comment type="caution">
    <text evidence="13">The sequence shown here is derived from an EMBL/GenBank/DDBJ whole genome shotgun (WGS) entry which is preliminary data.</text>
</comment>
<keyword evidence="7 11" id="KW-1133">Transmembrane helix</keyword>
<keyword evidence="14" id="KW-1185">Reference proteome</keyword>
<evidence type="ECO:0000256" key="10">
    <source>
        <dbReference type="ARBA" id="ARBA00030775"/>
    </source>
</evidence>
<organism evidence="13 14">
    <name type="scientific">Ramlibacter pallidus</name>
    <dbReference type="NCBI Taxonomy" id="2780087"/>
    <lineage>
        <taxon>Bacteria</taxon>
        <taxon>Pseudomonadati</taxon>
        <taxon>Pseudomonadota</taxon>
        <taxon>Betaproteobacteria</taxon>
        <taxon>Burkholderiales</taxon>
        <taxon>Comamonadaceae</taxon>
        <taxon>Ramlibacter</taxon>
    </lineage>
</organism>
<keyword evidence="6 11" id="KW-0812">Transmembrane</keyword>
<dbReference type="SUPFAM" id="SSF54523">
    <property type="entry name" value="Pili subunits"/>
    <property type="match status" value="1"/>
</dbReference>
<evidence type="ECO:0000256" key="11">
    <source>
        <dbReference type="SAM" id="Phobius"/>
    </source>
</evidence>
<evidence type="ECO:0000256" key="4">
    <source>
        <dbReference type="ARBA" id="ARBA00022481"/>
    </source>
</evidence>
<evidence type="ECO:0000313" key="13">
    <source>
        <dbReference type="EMBL" id="MBE7369795.1"/>
    </source>
</evidence>
<dbReference type="PROSITE" id="PS00409">
    <property type="entry name" value="PROKAR_NTER_METHYL"/>
    <property type="match status" value="1"/>
</dbReference>
<comment type="similarity">
    <text evidence="9">Belongs to the GSP H family.</text>
</comment>
<dbReference type="InterPro" id="IPR045584">
    <property type="entry name" value="Pilin-like"/>
</dbReference>
<keyword evidence="4" id="KW-0488">Methylation</keyword>
<dbReference type="Pfam" id="PF12019">
    <property type="entry name" value="GspH"/>
    <property type="match status" value="1"/>
</dbReference>